<dbReference type="InterPro" id="IPR006913">
    <property type="entry name" value="CENP-V/GFA"/>
</dbReference>
<dbReference type="SUPFAM" id="SSF51316">
    <property type="entry name" value="Mss4-like"/>
    <property type="match status" value="1"/>
</dbReference>
<gene>
    <name evidence="6" type="ORF">EJ03DRAFT_352207</name>
</gene>
<keyword evidence="3" id="KW-0862">Zinc</keyword>
<evidence type="ECO:0000256" key="2">
    <source>
        <dbReference type="ARBA" id="ARBA00022723"/>
    </source>
</evidence>
<organism evidence="6 7">
    <name type="scientific">Teratosphaeria nubilosa</name>
    <dbReference type="NCBI Taxonomy" id="161662"/>
    <lineage>
        <taxon>Eukaryota</taxon>
        <taxon>Fungi</taxon>
        <taxon>Dikarya</taxon>
        <taxon>Ascomycota</taxon>
        <taxon>Pezizomycotina</taxon>
        <taxon>Dothideomycetes</taxon>
        <taxon>Dothideomycetidae</taxon>
        <taxon>Mycosphaerellales</taxon>
        <taxon>Teratosphaeriaceae</taxon>
        <taxon>Teratosphaeria</taxon>
    </lineage>
</organism>
<accession>A0A6G1L6C9</accession>
<dbReference type="EMBL" id="ML995844">
    <property type="protein sequence ID" value="KAF2768491.1"/>
    <property type="molecule type" value="Genomic_DNA"/>
</dbReference>
<dbReference type="OrthoDB" id="2212170at2759"/>
<dbReference type="InterPro" id="IPR011057">
    <property type="entry name" value="Mss4-like_sf"/>
</dbReference>
<reference evidence="6" key="1">
    <citation type="journal article" date="2020" name="Stud. Mycol.">
        <title>101 Dothideomycetes genomes: a test case for predicting lifestyles and emergence of pathogens.</title>
        <authorList>
            <person name="Haridas S."/>
            <person name="Albert R."/>
            <person name="Binder M."/>
            <person name="Bloem J."/>
            <person name="Labutti K."/>
            <person name="Salamov A."/>
            <person name="Andreopoulos B."/>
            <person name="Baker S."/>
            <person name="Barry K."/>
            <person name="Bills G."/>
            <person name="Bluhm B."/>
            <person name="Cannon C."/>
            <person name="Castanera R."/>
            <person name="Culley D."/>
            <person name="Daum C."/>
            <person name="Ezra D."/>
            <person name="Gonzalez J."/>
            <person name="Henrissat B."/>
            <person name="Kuo A."/>
            <person name="Liang C."/>
            <person name="Lipzen A."/>
            <person name="Lutzoni F."/>
            <person name="Magnuson J."/>
            <person name="Mondo S."/>
            <person name="Nolan M."/>
            <person name="Ohm R."/>
            <person name="Pangilinan J."/>
            <person name="Park H.-J."/>
            <person name="Ramirez L."/>
            <person name="Alfaro M."/>
            <person name="Sun H."/>
            <person name="Tritt A."/>
            <person name="Yoshinaga Y."/>
            <person name="Zwiers L.-H."/>
            <person name="Turgeon B."/>
            <person name="Goodwin S."/>
            <person name="Spatafora J."/>
            <person name="Crous P."/>
            <person name="Grigoriev I."/>
        </authorList>
    </citation>
    <scope>NUCLEOTIDE SEQUENCE</scope>
    <source>
        <strain evidence="6">CBS 116005</strain>
    </source>
</reference>
<dbReference type="Proteomes" id="UP000799436">
    <property type="component" value="Unassembled WGS sequence"/>
</dbReference>
<protein>
    <recommendedName>
        <fullName evidence="5">CENP-V/GFA domain-containing protein</fullName>
    </recommendedName>
</protein>
<dbReference type="PANTHER" id="PTHR33337">
    <property type="entry name" value="GFA DOMAIN-CONTAINING PROTEIN"/>
    <property type="match status" value="1"/>
</dbReference>
<name>A0A6G1L6C9_9PEZI</name>
<comment type="similarity">
    <text evidence="1">Belongs to the Gfa family.</text>
</comment>
<keyword evidence="2" id="KW-0479">Metal-binding</keyword>
<dbReference type="PROSITE" id="PS51891">
    <property type="entry name" value="CENP_V_GFA"/>
    <property type="match status" value="1"/>
</dbReference>
<evidence type="ECO:0000313" key="7">
    <source>
        <dbReference type="Proteomes" id="UP000799436"/>
    </source>
</evidence>
<feature type="domain" description="CENP-V/GFA" evidence="5">
    <location>
        <begin position="3"/>
        <end position="120"/>
    </location>
</feature>
<dbReference type="Pfam" id="PF04828">
    <property type="entry name" value="GFA"/>
    <property type="match status" value="1"/>
</dbReference>
<evidence type="ECO:0000256" key="4">
    <source>
        <dbReference type="ARBA" id="ARBA00023239"/>
    </source>
</evidence>
<keyword evidence="4" id="KW-0456">Lyase</keyword>
<sequence>MTPKGSCLCGQVEVTVDQPLSSLDTLMCHCISCKKRSGGIASYAFIVPEGQKHVKIAGKSHVSYEDKDTASGKPMERSSCSACGSPIRVVEGTAPETWCLQYGLFADAVDLPPPKLEMFRSRACAWVQAVGKDVRDKA</sequence>
<dbReference type="AlphaFoldDB" id="A0A6G1L6C9"/>
<proteinExistence type="inferred from homology"/>
<evidence type="ECO:0000259" key="5">
    <source>
        <dbReference type="PROSITE" id="PS51891"/>
    </source>
</evidence>
<evidence type="ECO:0000313" key="6">
    <source>
        <dbReference type="EMBL" id="KAF2768491.1"/>
    </source>
</evidence>
<dbReference type="Gene3D" id="3.90.1590.10">
    <property type="entry name" value="glutathione-dependent formaldehyde- activating enzyme (gfa)"/>
    <property type="match status" value="1"/>
</dbReference>
<evidence type="ECO:0000256" key="3">
    <source>
        <dbReference type="ARBA" id="ARBA00022833"/>
    </source>
</evidence>
<dbReference type="PANTHER" id="PTHR33337:SF40">
    <property type="entry name" value="CENP-V_GFA DOMAIN-CONTAINING PROTEIN-RELATED"/>
    <property type="match status" value="1"/>
</dbReference>
<dbReference type="GO" id="GO:0046872">
    <property type="term" value="F:metal ion binding"/>
    <property type="evidence" value="ECO:0007669"/>
    <property type="project" value="UniProtKB-KW"/>
</dbReference>
<dbReference type="GO" id="GO:0016846">
    <property type="term" value="F:carbon-sulfur lyase activity"/>
    <property type="evidence" value="ECO:0007669"/>
    <property type="project" value="InterPro"/>
</dbReference>
<evidence type="ECO:0000256" key="1">
    <source>
        <dbReference type="ARBA" id="ARBA00005495"/>
    </source>
</evidence>
<keyword evidence="7" id="KW-1185">Reference proteome</keyword>